<keyword evidence="6 10" id="KW-0573">Peptidoglycan synthesis</keyword>
<feature type="domain" description="Glycosyl transferase family 28 C-terminal" evidence="12">
    <location>
        <begin position="188"/>
        <end position="355"/>
    </location>
</feature>
<dbReference type="Pfam" id="PF04101">
    <property type="entry name" value="Glyco_tran_28_C"/>
    <property type="match status" value="1"/>
</dbReference>
<proteinExistence type="inferred from homology"/>
<dbReference type="InterPro" id="IPR007235">
    <property type="entry name" value="Glyco_trans_28_C"/>
</dbReference>
<reference evidence="14" key="3">
    <citation type="submission" date="2021-08" db="EMBL/GenBank/DDBJ databases">
        <authorList>
            <person name="de Jong S."/>
            <person name="van den Broek M."/>
            <person name="Merkel A."/>
            <person name="de la Torre Cortes P."/>
            <person name="Kalamorz F."/>
            <person name="Cook G."/>
            <person name="van Loosdrecht M."/>
            <person name="McMillan D."/>
        </authorList>
    </citation>
    <scope>NUCLEOTIDE SEQUENCE</scope>
    <source>
        <strain evidence="14">TA2.A1</strain>
    </source>
</reference>
<dbReference type="EMBL" id="CP082237">
    <property type="protein sequence ID" value="QZT33112.1"/>
    <property type="molecule type" value="Genomic_DNA"/>
</dbReference>
<keyword evidence="7 10" id="KW-0472">Membrane</keyword>
<dbReference type="Gene3D" id="3.40.50.2000">
    <property type="entry name" value="Glycogen Phosphorylase B"/>
    <property type="match status" value="2"/>
</dbReference>
<evidence type="ECO:0000259" key="11">
    <source>
        <dbReference type="Pfam" id="PF03033"/>
    </source>
</evidence>
<comment type="subcellular location">
    <subcellularLocation>
        <location evidence="10">Cell membrane</location>
        <topology evidence="10">Peripheral membrane protein</topology>
        <orientation evidence="10">Cytoplasmic side</orientation>
    </subcellularLocation>
</comment>
<name>F5L900_CALTT</name>
<keyword evidence="5 10" id="KW-0133">Cell shape</keyword>
<gene>
    <name evidence="10 14" type="primary">murG</name>
    <name evidence="13" type="ORF">CathTA2_2305</name>
    <name evidence="14" type="ORF">HUR95_12455</name>
</gene>
<evidence type="ECO:0000256" key="9">
    <source>
        <dbReference type="ARBA" id="ARBA00023316"/>
    </source>
</evidence>
<evidence type="ECO:0000256" key="10">
    <source>
        <dbReference type="HAMAP-Rule" id="MF_00033"/>
    </source>
</evidence>
<evidence type="ECO:0000256" key="7">
    <source>
        <dbReference type="ARBA" id="ARBA00023136"/>
    </source>
</evidence>
<evidence type="ECO:0000256" key="1">
    <source>
        <dbReference type="ARBA" id="ARBA00022475"/>
    </source>
</evidence>
<dbReference type="GO" id="GO:0051301">
    <property type="term" value="P:cell division"/>
    <property type="evidence" value="ECO:0007669"/>
    <property type="project" value="UniProtKB-KW"/>
</dbReference>
<dbReference type="PANTHER" id="PTHR21015:SF22">
    <property type="entry name" value="GLYCOSYLTRANSFERASE"/>
    <property type="match status" value="1"/>
</dbReference>
<keyword evidence="1 10" id="KW-1003">Cell membrane</keyword>
<evidence type="ECO:0000256" key="8">
    <source>
        <dbReference type="ARBA" id="ARBA00023306"/>
    </source>
</evidence>
<dbReference type="GO" id="GO:0071555">
    <property type="term" value="P:cell wall organization"/>
    <property type="evidence" value="ECO:0007669"/>
    <property type="project" value="UniProtKB-KW"/>
</dbReference>
<keyword evidence="9 10" id="KW-0961">Cell wall biogenesis/degradation</keyword>
<feature type="domain" description="Glycosyltransferase family 28 N-terminal" evidence="11">
    <location>
        <begin position="3"/>
        <end position="142"/>
    </location>
</feature>
<evidence type="ECO:0000313" key="13">
    <source>
        <dbReference type="EMBL" id="EGL82174.1"/>
    </source>
</evidence>
<keyword evidence="8 10" id="KW-0131">Cell cycle</keyword>
<evidence type="ECO:0000256" key="6">
    <source>
        <dbReference type="ARBA" id="ARBA00022984"/>
    </source>
</evidence>
<evidence type="ECO:0000313" key="14">
    <source>
        <dbReference type="EMBL" id="QZT33112.1"/>
    </source>
</evidence>
<reference evidence="14 16" key="2">
    <citation type="journal article" date="2020" name="Extremophiles">
        <title>Genomic analysis of Caldalkalibacillus thermarum TA2.A1 reveals aerobic alkaliphilic metabolism and evolutionary hallmarks linking alkaliphilic bacteria and plant life.</title>
        <authorList>
            <person name="de Jong S.I."/>
            <person name="van den Broek M.A."/>
            <person name="Merkel A.Y."/>
            <person name="de la Torre Cortes P."/>
            <person name="Kalamorz F."/>
            <person name="Cook G.M."/>
            <person name="van Loosdrecht M.C.M."/>
            <person name="McMillan D.G.G."/>
        </authorList>
    </citation>
    <scope>NUCLEOTIDE SEQUENCE [LARGE SCALE GENOMIC DNA]</scope>
    <source>
        <strain evidence="14 16">TA2.A1</strain>
    </source>
</reference>
<accession>F5L900</accession>
<comment type="pathway">
    <text evidence="10">Cell wall biogenesis; peptidoglycan biosynthesis.</text>
</comment>
<dbReference type="UniPathway" id="UPA00219"/>
<sequence length="370" mass="40683">MKVIVSGGGTGGHIYPALSIIKEIKKHEPDSQFLYVGTANGLEADIVHKAGIPFRTIDITGFKRKISLHNLKTVYRFIKSTSLSKQIIKRFQPDIVIGTGGYVCGPVVYAASRLSIPTLIHEQNVIPGLANAFLARHVSAVAVSFEGSTEHFRSDNLYVTGNPRASEVVEADGQKGRESLGIPPHKKVVLIVGGSRGAEAINRAFVEMSDNISQMSDCHFVYVTGQIHYSKVKEQLADRLNNLTNLTVKPFIYNMPDVLAGTDLIVNRAGASFLAEITALGLPSILIPSPYVTNNHQEKNARWLEREGASKVILEKELTGQRLWNTLRELLDNEPLLDKMRKASLNLGKPEAANQIYQLIKRLTADHAQS</sequence>
<dbReference type="GO" id="GO:0008360">
    <property type="term" value="P:regulation of cell shape"/>
    <property type="evidence" value="ECO:0007669"/>
    <property type="project" value="UniProtKB-KW"/>
</dbReference>
<dbReference type="AlphaFoldDB" id="F5L900"/>
<dbReference type="HAMAP" id="MF_00033">
    <property type="entry name" value="MurG"/>
    <property type="match status" value="1"/>
</dbReference>
<feature type="binding site" evidence="10">
    <location>
        <position position="124"/>
    </location>
    <ligand>
        <name>UDP-N-acetyl-alpha-D-glucosamine</name>
        <dbReference type="ChEBI" id="CHEBI:57705"/>
    </ligand>
</feature>
<reference evidence="13 15" key="1">
    <citation type="journal article" date="2011" name="J. Bacteriol.">
        <title>Draft genome sequence of the thermoalkaliphilic Caldalkalibacillus thermarum strain TA2.A1.</title>
        <authorList>
            <person name="Kalamorz F."/>
            <person name="Keis S."/>
            <person name="McMillan D.G."/>
            <person name="Olsson K."/>
            <person name="Stanton J.A."/>
            <person name="Stockwell P."/>
            <person name="Black M.A."/>
            <person name="Klingeman D.M."/>
            <person name="Land M.L."/>
            <person name="Han C.S."/>
            <person name="Martin S.L."/>
            <person name="Becher S.A."/>
            <person name="Peddie C.J."/>
            <person name="Morgan H.W."/>
            <person name="Matthies D."/>
            <person name="Preiss L."/>
            <person name="Meier T."/>
            <person name="Brown S.D."/>
            <person name="Cook G.M."/>
        </authorList>
    </citation>
    <scope>NUCLEOTIDE SEQUENCE [LARGE SCALE GENOMIC DNA]</scope>
    <source>
        <strain evidence="13 15">TA2.A1</strain>
    </source>
</reference>
<dbReference type="InterPro" id="IPR006009">
    <property type="entry name" value="GlcNAc_MurG"/>
</dbReference>
<evidence type="ECO:0000256" key="5">
    <source>
        <dbReference type="ARBA" id="ARBA00022960"/>
    </source>
</evidence>
<dbReference type="Pfam" id="PF03033">
    <property type="entry name" value="Glyco_transf_28"/>
    <property type="match status" value="1"/>
</dbReference>
<organism evidence="13 15">
    <name type="scientific">Caldalkalibacillus thermarum (strain TA2.A1)</name>
    <dbReference type="NCBI Taxonomy" id="986075"/>
    <lineage>
        <taxon>Bacteria</taxon>
        <taxon>Bacillati</taxon>
        <taxon>Bacillota</taxon>
        <taxon>Bacilli</taxon>
        <taxon>Bacillales</taxon>
        <taxon>Bacillaceae</taxon>
        <taxon>Caldalkalibacillus</taxon>
    </lineage>
</organism>
<keyword evidence="2 10" id="KW-0132">Cell division</keyword>
<dbReference type="KEGG" id="cthu:HUR95_12455"/>
<feature type="binding site" evidence="10">
    <location>
        <position position="297"/>
    </location>
    <ligand>
        <name>UDP-N-acetyl-alpha-D-glucosamine</name>
        <dbReference type="ChEBI" id="CHEBI:57705"/>
    </ligand>
</feature>
<dbReference type="GO" id="GO:0009252">
    <property type="term" value="P:peptidoglycan biosynthetic process"/>
    <property type="evidence" value="ECO:0007669"/>
    <property type="project" value="UniProtKB-UniRule"/>
</dbReference>
<keyword evidence="4 10" id="KW-0808">Transferase</keyword>
<feature type="binding site" evidence="10">
    <location>
        <position position="195"/>
    </location>
    <ligand>
        <name>UDP-N-acetyl-alpha-D-glucosamine</name>
        <dbReference type="ChEBI" id="CHEBI:57705"/>
    </ligand>
</feature>
<dbReference type="GO" id="GO:0005975">
    <property type="term" value="P:carbohydrate metabolic process"/>
    <property type="evidence" value="ECO:0007669"/>
    <property type="project" value="InterPro"/>
</dbReference>
<comment type="caution">
    <text evidence="10">Lacks conserved residue(s) required for the propagation of feature annotation.</text>
</comment>
<dbReference type="Proteomes" id="UP000010716">
    <property type="component" value="Unassembled WGS sequence"/>
</dbReference>
<feature type="binding site" evidence="10">
    <location>
        <begin position="10"/>
        <end position="12"/>
    </location>
    <ligand>
        <name>UDP-N-acetyl-alpha-D-glucosamine</name>
        <dbReference type="ChEBI" id="CHEBI:57705"/>
    </ligand>
</feature>
<evidence type="ECO:0000256" key="2">
    <source>
        <dbReference type="ARBA" id="ARBA00022618"/>
    </source>
</evidence>
<evidence type="ECO:0000256" key="3">
    <source>
        <dbReference type="ARBA" id="ARBA00022676"/>
    </source>
</evidence>
<keyword evidence="3 10" id="KW-0328">Glycosyltransferase</keyword>
<dbReference type="PANTHER" id="PTHR21015">
    <property type="entry name" value="UDP-N-ACETYLGLUCOSAMINE--N-ACETYLMURAMYL-(PENTAPEPTIDE) PYROPHOSPHORYL-UNDECAPRENOL N-ACETYLGLUCOSAMINE TRANSFERASE 1"/>
    <property type="match status" value="1"/>
</dbReference>
<dbReference type="RefSeq" id="WP_007505638.1">
    <property type="nucleotide sequence ID" value="NZ_AFCE01000154.1"/>
</dbReference>
<comment type="function">
    <text evidence="10">Cell wall formation. Catalyzes the transfer of a GlcNAc subunit on undecaprenyl-pyrophosphoryl-MurNAc-pentapeptide (lipid intermediate I) to form undecaprenyl-pyrophosphoryl-MurNAc-(pentapeptide)GlcNAc (lipid intermediate II).</text>
</comment>
<dbReference type="EC" id="2.4.1.227" evidence="10"/>
<dbReference type="InterPro" id="IPR004276">
    <property type="entry name" value="GlycoTrans_28_N"/>
</dbReference>
<comment type="catalytic activity">
    <reaction evidence="10">
        <text>di-trans,octa-cis-undecaprenyl diphospho-N-acetyl-alpha-D-muramoyl-L-alanyl-D-glutamyl-meso-2,6-diaminopimeloyl-D-alanyl-D-alanine + UDP-N-acetyl-alpha-D-glucosamine = di-trans,octa-cis-undecaprenyl diphospho-[N-acetyl-alpha-D-glucosaminyl-(1-&gt;4)]-N-acetyl-alpha-D-muramoyl-L-alanyl-D-glutamyl-meso-2,6-diaminopimeloyl-D-alanyl-D-alanine + UDP + H(+)</text>
        <dbReference type="Rhea" id="RHEA:31227"/>
        <dbReference type="ChEBI" id="CHEBI:15378"/>
        <dbReference type="ChEBI" id="CHEBI:57705"/>
        <dbReference type="ChEBI" id="CHEBI:58223"/>
        <dbReference type="ChEBI" id="CHEBI:61387"/>
        <dbReference type="ChEBI" id="CHEBI:61388"/>
        <dbReference type="EC" id="2.4.1.227"/>
    </reaction>
</comment>
<dbReference type="Proteomes" id="UP000825179">
    <property type="component" value="Chromosome"/>
</dbReference>
<dbReference type="eggNOG" id="COG0707">
    <property type="taxonomic scope" value="Bacteria"/>
</dbReference>
<evidence type="ECO:0000256" key="4">
    <source>
        <dbReference type="ARBA" id="ARBA00022679"/>
    </source>
</evidence>
<dbReference type="GO" id="GO:0050511">
    <property type="term" value="F:undecaprenyldiphospho-muramoylpentapeptide beta-N-acetylglucosaminyltransferase activity"/>
    <property type="evidence" value="ECO:0007669"/>
    <property type="project" value="UniProtKB-UniRule"/>
</dbReference>
<evidence type="ECO:0000313" key="15">
    <source>
        <dbReference type="Proteomes" id="UP000010716"/>
    </source>
</evidence>
<protein>
    <recommendedName>
        <fullName evidence="10">UDP-N-acetylglucosamine--N-acetylmuramyl-(pentapeptide) pyrophosphoryl-undecaprenol N-acetylglucosamine transferase</fullName>
        <ecNumber evidence="10">2.4.1.227</ecNumber>
    </recommendedName>
    <alternativeName>
        <fullName evidence="10">Undecaprenyl-PP-MurNAc-pentapeptide-UDPGlcNAc GlcNAc transferase</fullName>
    </alternativeName>
</protein>
<dbReference type="SUPFAM" id="SSF53756">
    <property type="entry name" value="UDP-Glycosyltransferase/glycogen phosphorylase"/>
    <property type="match status" value="1"/>
</dbReference>
<feature type="binding site" evidence="10">
    <location>
        <position position="252"/>
    </location>
    <ligand>
        <name>UDP-N-acetyl-alpha-D-glucosamine</name>
        <dbReference type="ChEBI" id="CHEBI:57705"/>
    </ligand>
</feature>
<keyword evidence="16" id="KW-1185">Reference proteome</keyword>
<evidence type="ECO:0000259" key="12">
    <source>
        <dbReference type="Pfam" id="PF04101"/>
    </source>
</evidence>
<dbReference type="NCBIfam" id="TIGR01133">
    <property type="entry name" value="murG"/>
    <property type="match status" value="1"/>
</dbReference>
<evidence type="ECO:0000313" key="16">
    <source>
        <dbReference type="Proteomes" id="UP000825179"/>
    </source>
</evidence>
<dbReference type="GO" id="GO:0005886">
    <property type="term" value="C:plasma membrane"/>
    <property type="evidence" value="ECO:0007669"/>
    <property type="project" value="UniProtKB-SubCell"/>
</dbReference>
<dbReference type="EMBL" id="AFCE01000154">
    <property type="protein sequence ID" value="EGL82174.1"/>
    <property type="molecule type" value="Genomic_DNA"/>
</dbReference>
<comment type="similarity">
    <text evidence="10">Belongs to the glycosyltransferase 28 family. MurG subfamily.</text>
</comment>
<dbReference type="OrthoDB" id="9808936at2"/>
<dbReference type="CDD" id="cd03785">
    <property type="entry name" value="GT28_MurG"/>
    <property type="match status" value="1"/>
</dbReference>